<evidence type="ECO:0000313" key="1">
    <source>
        <dbReference type="EMBL" id="KAK7403120.1"/>
    </source>
</evidence>
<name>A0ABR1GMI7_9HYPO</name>
<keyword evidence="2" id="KW-1185">Reference proteome</keyword>
<dbReference type="Proteomes" id="UP001498476">
    <property type="component" value="Unassembled WGS sequence"/>
</dbReference>
<sequence length="211" mass="24626">MASWNTLHAEVQLMIWEQLTRLPTFSIQDEGSYETETLRRGRLVSYACVNREWQAFFEKKIFRHLTINSTHIENLGAMPQRLRSLVARIWFRIRLTDYGCRLCASFPLNGDYSFDNQIFQNDMHSLFSVLSTWEEPTGEGGVGLQLEIGPHSASDSRHKFRDLLVEDAEESLNYASLTKIHDPAHNWAHDERQLLINLRDLHSIFEPKIKH</sequence>
<reference evidence="1 2" key="1">
    <citation type="journal article" date="2025" name="Microbiol. Resour. Announc.">
        <title>Draft genome sequences for Neonectria magnoliae and Neonectria punicea, canker pathogens of Liriodendron tulipifera and Acer saccharum in West Virginia.</title>
        <authorList>
            <person name="Petronek H.M."/>
            <person name="Kasson M.T."/>
            <person name="Metheny A.M."/>
            <person name="Stauder C.M."/>
            <person name="Lovett B."/>
            <person name="Lynch S.C."/>
            <person name="Garnas J.R."/>
            <person name="Kasson L.R."/>
            <person name="Stajich J.E."/>
        </authorList>
    </citation>
    <scope>NUCLEOTIDE SEQUENCE [LARGE SCALE GENOMIC DNA]</scope>
    <source>
        <strain evidence="1 2">NRRL 64653</strain>
    </source>
</reference>
<accession>A0ABR1GMI7</accession>
<organism evidence="1 2">
    <name type="scientific">Neonectria punicea</name>
    <dbReference type="NCBI Taxonomy" id="979145"/>
    <lineage>
        <taxon>Eukaryota</taxon>
        <taxon>Fungi</taxon>
        <taxon>Dikarya</taxon>
        <taxon>Ascomycota</taxon>
        <taxon>Pezizomycotina</taxon>
        <taxon>Sordariomycetes</taxon>
        <taxon>Hypocreomycetidae</taxon>
        <taxon>Hypocreales</taxon>
        <taxon>Nectriaceae</taxon>
        <taxon>Neonectria</taxon>
    </lineage>
</organism>
<gene>
    <name evidence="1" type="ORF">QQX98_011110</name>
</gene>
<evidence type="ECO:0000313" key="2">
    <source>
        <dbReference type="Proteomes" id="UP001498476"/>
    </source>
</evidence>
<comment type="caution">
    <text evidence="1">The sequence shown here is derived from an EMBL/GenBank/DDBJ whole genome shotgun (WGS) entry which is preliminary data.</text>
</comment>
<protein>
    <recommendedName>
        <fullName evidence="3">F-box domain-containing protein</fullName>
    </recommendedName>
</protein>
<evidence type="ECO:0008006" key="3">
    <source>
        <dbReference type="Google" id="ProtNLM"/>
    </source>
</evidence>
<proteinExistence type="predicted"/>
<dbReference type="EMBL" id="JAZAVJ010000262">
    <property type="protein sequence ID" value="KAK7403120.1"/>
    <property type="molecule type" value="Genomic_DNA"/>
</dbReference>